<evidence type="ECO:0000256" key="1">
    <source>
        <dbReference type="ARBA" id="ARBA00022529"/>
    </source>
</evidence>
<dbReference type="AlphaFoldDB" id="A0ABD3IHA8"/>
<dbReference type="PANTHER" id="PTHR37406:SF1">
    <property type="entry name" value="T4-TYPE LYSOZYME 1-RELATED"/>
    <property type="match status" value="1"/>
</dbReference>
<dbReference type="SUPFAM" id="SSF53955">
    <property type="entry name" value="Lysozyme-like"/>
    <property type="match status" value="1"/>
</dbReference>
<feature type="chain" id="PRO_5044799054" evidence="3">
    <location>
        <begin position="21"/>
        <end position="209"/>
    </location>
</feature>
<accession>A0ABD3IHA8</accession>
<sequence>MARINIRLVVLVALAVVVLSAPLTAARRNIGDATKCVGEVAELLQRHEGRHRWAYKHPLGRFRAVGVGYNLDDNKDQRRKELERAGLDYDKVYNGDIGLTELEISGLLILDADRDLERIEQTEGRFKDLCCQVRAVFADIQHTAPSAEEFPREDLDQVIERASSQDYKTAADELERTKWCSQGRNRGRCRDNVDLLERGCPEQKRHYVI</sequence>
<dbReference type="Gene3D" id="1.10.530.40">
    <property type="match status" value="1"/>
</dbReference>
<gene>
    <name evidence="4" type="ORF">R1sor_018916</name>
</gene>
<feature type="signal peptide" evidence="3">
    <location>
        <begin position="1"/>
        <end position="20"/>
    </location>
</feature>
<dbReference type="GO" id="GO:0031640">
    <property type="term" value="P:killing of cells of another organism"/>
    <property type="evidence" value="ECO:0007669"/>
    <property type="project" value="UniProtKB-KW"/>
</dbReference>
<organism evidence="4 5">
    <name type="scientific">Riccia sorocarpa</name>
    <dbReference type="NCBI Taxonomy" id="122646"/>
    <lineage>
        <taxon>Eukaryota</taxon>
        <taxon>Viridiplantae</taxon>
        <taxon>Streptophyta</taxon>
        <taxon>Embryophyta</taxon>
        <taxon>Marchantiophyta</taxon>
        <taxon>Marchantiopsida</taxon>
        <taxon>Marchantiidae</taxon>
        <taxon>Marchantiales</taxon>
        <taxon>Ricciaceae</taxon>
        <taxon>Riccia</taxon>
    </lineage>
</organism>
<keyword evidence="1" id="KW-0929">Antimicrobial</keyword>
<dbReference type="InterPro" id="IPR023346">
    <property type="entry name" value="Lysozyme-like_dom_sf"/>
</dbReference>
<keyword evidence="5" id="KW-1185">Reference proteome</keyword>
<evidence type="ECO:0000313" key="4">
    <source>
        <dbReference type="EMBL" id="KAL3700894.1"/>
    </source>
</evidence>
<dbReference type="GO" id="GO:0003824">
    <property type="term" value="F:catalytic activity"/>
    <property type="evidence" value="ECO:0007669"/>
    <property type="project" value="UniProtKB-KW"/>
</dbReference>
<reference evidence="4 5" key="1">
    <citation type="submission" date="2024-09" db="EMBL/GenBank/DDBJ databases">
        <title>Chromosome-scale assembly of Riccia sorocarpa.</title>
        <authorList>
            <person name="Paukszto L."/>
        </authorList>
    </citation>
    <scope>NUCLEOTIDE SEQUENCE [LARGE SCALE GENOMIC DNA]</scope>
    <source>
        <strain evidence="4">LP-2024</strain>
        <tissue evidence="4">Aerial parts of the thallus</tissue>
    </source>
</reference>
<protein>
    <submittedName>
        <fullName evidence="4">Uncharacterized protein</fullName>
    </submittedName>
</protein>
<dbReference type="GO" id="GO:0042742">
    <property type="term" value="P:defense response to bacterium"/>
    <property type="evidence" value="ECO:0007669"/>
    <property type="project" value="UniProtKB-KW"/>
</dbReference>
<evidence type="ECO:0000256" key="2">
    <source>
        <dbReference type="ARBA" id="ARBA00022638"/>
    </source>
</evidence>
<dbReference type="InterPro" id="IPR023347">
    <property type="entry name" value="Lysozyme_dom_sf"/>
</dbReference>
<evidence type="ECO:0000256" key="3">
    <source>
        <dbReference type="SAM" id="SignalP"/>
    </source>
</evidence>
<evidence type="ECO:0000313" key="5">
    <source>
        <dbReference type="Proteomes" id="UP001633002"/>
    </source>
</evidence>
<keyword evidence="2" id="KW-0081">Bacteriolytic enzyme</keyword>
<comment type="caution">
    <text evidence="4">The sequence shown here is derived from an EMBL/GenBank/DDBJ whole genome shotgun (WGS) entry which is preliminary data.</text>
</comment>
<dbReference type="InterPro" id="IPR052619">
    <property type="entry name" value="Phage_lysozyme-like"/>
</dbReference>
<dbReference type="Proteomes" id="UP001633002">
    <property type="component" value="Unassembled WGS sequence"/>
</dbReference>
<name>A0ABD3IHA8_9MARC</name>
<dbReference type="EMBL" id="JBJQOH010000001">
    <property type="protein sequence ID" value="KAL3700894.1"/>
    <property type="molecule type" value="Genomic_DNA"/>
</dbReference>
<keyword evidence="3" id="KW-0732">Signal</keyword>
<dbReference type="PANTHER" id="PTHR37406">
    <property type="entry name" value="T4-TYPE LYSOZYME 1-RELATED"/>
    <property type="match status" value="1"/>
</dbReference>
<proteinExistence type="predicted"/>